<dbReference type="GeneID" id="5055629"/>
<accession>A4WIV4</accession>
<dbReference type="EMBL" id="CP000660">
    <property type="protein sequence ID" value="ABP50321.1"/>
    <property type="molecule type" value="Genomic_DNA"/>
</dbReference>
<organism evidence="1 2">
    <name type="scientific">Pyrobaculum arsenaticum (strain DSM 13514 / JCM 11321 / PZ6)</name>
    <dbReference type="NCBI Taxonomy" id="340102"/>
    <lineage>
        <taxon>Archaea</taxon>
        <taxon>Thermoproteota</taxon>
        <taxon>Thermoprotei</taxon>
        <taxon>Thermoproteales</taxon>
        <taxon>Thermoproteaceae</taxon>
        <taxon>Pyrobaculum</taxon>
    </lineage>
</organism>
<gene>
    <name evidence="1" type="ordered locus">Pars_0735</name>
</gene>
<dbReference type="KEGG" id="pas:Pars_0735"/>
<evidence type="ECO:0008006" key="3">
    <source>
        <dbReference type="Google" id="ProtNLM"/>
    </source>
</evidence>
<evidence type="ECO:0000313" key="1">
    <source>
        <dbReference type="EMBL" id="ABP50321.1"/>
    </source>
</evidence>
<dbReference type="RefSeq" id="WP_011900228.1">
    <property type="nucleotide sequence ID" value="NC_009376.1"/>
</dbReference>
<dbReference type="Proteomes" id="UP000001567">
    <property type="component" value="Chromosome"/>
</dbReference>
<reference evidence="1 2" key="1">
    <citation type="submission" date="2007-04" db="EMBL/GenBank/DDBJ databases">
        <title>Complete sequence of Pyrobaculum arsenaticum DSM 13514.</title>
        <authorList>
            <consortium name="US DOE Joint Genome Institute"/>
            <person name="Copeland A."/>
            <person name="Lucas S."/>
            <person name="Lapidus A."/>
            <person name="Barry K."/>
            <person name="Glavina del Rio T."/>
            <person name="Dalin E."/>
            <person name="Tice H."/>
            <person name="Pitluck S."/>
            <person name="Chain P."/>
            <person name="Malfatti S."/>
            <person name="Shin M."/>
            <person name="Vergez L."/>
            <person name="Schmutz J."/>
            <person name="Larimer F."/>
            <person name="Land M."/>
            <person name="Hauser L."/>
            <person name="Kyrpides N."/>
            <person name="Mikhailova N."/>
            <person name="Cozen A.E."/>
            <person name="Fitz-Gibbon S.T."/>
            <person name="House C.H."/>
            <person name="Saltikov C."/>
            <person name="Lowe T.M."/>
            <person name="Richardson P."/>
        </authorList>
    </citation>
    <scope>NUCLEOTIDE SEQUENCE [LARGE SCALE GENOMIC DNA]</scope>
    <source>
        <strain evidence="2">ATCC 700994 / DSM 13514 / JCM 11321 / PZ6</strain>
    </source>
</reference>
<name>A4WIV4_PYRAR</name>
<proteinExistence type="predicted"/>
<sequence>MARPPIKAVWTSKRKTPDGYYVVVLGLYAKEVLGVDAEPAGRFYVYKTKSWQEVLRLINKAKALGLDVRA</sequence>
<dbReference type="OrthoDB" id="23590at2157"/>
<protein>
    <recommendedName>
        <fullName evidence="3">PaREP2b</fullName>
    </recommendedName>
</protein>
<dbReference type="HOGENOM" id="CLU_186531_0_0_2"/>
<evidence type="ECO:0000313" key="2">
    <source>
        <dbReference type="Proteomes" id="UP000001567"/>
    </source>
</evidence>
<dbReference type="STRING" id="340102.Pars_0735"/>
<dbReference type="AlphaFoldDB" id="A4WIV4"/>